<reference evidence="2 3" key="1">
    <citation type="submission" date="2020-05" db="EMBL/GenBank/DDBJ databases">
        <title>Vigna angularis (adzuki bean) Var. LongXiaoDou No. 4 denovo assembly.</title>
        <authorList>
            <person name="Xiang H."/>
        </authorList>
    </citation>
    <scope>NUCLEOTIDE SEQUENCE [LARGE SCALE GENOMIC DNA]</scope>
    <source>
        <tissue evidence="2">Leaf</tissue>
    </source>
</reference>
<dbReference type="AlphaFoldDB" id="A0A8T0LCD8"/>
<gene>
    <name evidence="2" type="ORF">HKW66_Vig0032700</name>
</gene>
<evidence type="ECO:0000313" key="3">
    <source>
        <dbReference type="Proteomes" id="UP000743370"/>
    </source>
</evidence>
<organism evidence="2 3">
    <name type="scientific">Phaseolus angularis</name>
    <name type="common">Azuki bean</name>
    <name type="synonym">Vigna angularis</name>
    <dbReference type="NCBI Taxonomy" id="3914"/>
    <lineage>
        <taxon>Eukaryota</taxon>
        <taxon>Viridiplantae</taxon>
        <taxon>Streptophyta</taxon>
        <taxon>Embryophyta</taxon>
        <taxon>Tracheophyta</taxon>
        <taxon>Spermatophyta</taxon>
        <taxon>Magnoliopsida</taxon>
        <taxon>eudicotyledons</taxon>
        <taxon>Gunneridae</taxon>
        <taxon>Pentapetalae</taxon>
        <taxon>rosids</taxon>
        <taxon>fabids</taxon>
        <taxon>Fabales</taxon>
        <taxon>Fabaceae</taxon>
        <taxon>Papilionoideae</taxon>
        <taxon>50 kb inversion clade</taxon>
        <taxon>NPAAA clade</taxon>
        <taxon>indigoferoid/millettioid clade</taxon>
        <taxon>Phaseoleae</taxon>
        <taxon>Vigna</taxon>
    </lineage>
</organism>
<protein>
    <submittedName>
        <fullName evidence="2">Uncharacterized protein</fullName>
    </submittedName>
</protein>
<feature type="compositionally biased region" description="Basic residues" evidence="1">
    <location>
        <begin position="25"/>
        <end position="34"/>
    </location>
</feature>
<feature type="region of interest" description="Disordered" evidence="1">
    <location>
        <begin position="1"/>
        <end position="59"/>
    </location>
</feature>
<sequence>MEKTNYAEEEDEENRNPPRTLSSPRRPRPRRQLPLRRQASFQTKPPPRQHDLERLGDGDLERWRQAATTEGSPIWSGLTTAIWSGGSREAEAAAADAGLADLERLGDGDLELWI</sequence>
<dbReference type="Proteomes" id="UP000743370">
    <property type="component" value="Unassembled WGS sequence"/>
</dbReference>
<dbReference type="EMBL" id="JABFOF010000001">
    <property type="protein sequence ID" value="KAG2408448.1"/>
    <property type="molecule type" value="Genomic_DNA"/>
</dbReference>
<name>A0A8T0LCD8_PHAAN</name>
<proteinExistence type="predicted"/>
<evidence type="ECO:0000256" key="1">
    <source>
        <dbReference type="SAM" id="MobiDB-lite"/>
    </source>
</evidence>
<comment type="caution">
    <text evidence="2">The sequence shown here is derived from an EMBL/GenBank/DDBJ whole genome shotgun (WGS) entry which is preliminary data.</text>
</comment>
<evidence type="ECO:0000313" key="2">
    <source>
        <dbReference type="EMBL" id="KAG2408448.1"/>
    </source>
</evidence>
<feature type="compositionally biased region" description="Basic and acidic residues" evidence="1">
    <location>
        <begin position="48"/>
        <end position="59"/>
    </location>
</feature>
<accession>A0A8T0LCD8</accession>